<evidence type="ECO:0000256" key="2">
    <source>
        <dbReference type="ARBA" id="ARBA00022448"/>
    </source>
</evidence>
<organism evidence="10 11">
    <name type="scientific">Oesophagostomum dentatum</name>
    <name type="common">Nodular worm</name>
    <dbReference type="NCBI Taxonomy" id="61180"/>
    <lineage>
        <taxon>Eukaryota</taxon>
        <taxon>Metazoa</taxon>
        <taxon>Ecdysozoa</taxon>
        <taxon>Nematoda</taxon>
        <taxon>Chromadorea</taxon>
        <taxon>Rhabditida</taxon>
        <taxon>Rhabditina</taxon>
        <taxon>Rhabditomorpha</taxon>
        <taxon>Strongyloidea</taxon>
        <taxon>Strongylidae</taxon>
        <taxon>Oesophagostomum</taxon>
    </lineage>
</organism>
<dbReference type="EMBL" id="KN549432">
    <property type="protein sequence ID" value="KHJ97581.1"/>
    <property type="molecule type" value="Genomic_DNA"/>
</dbReference>
<dbReference type="PANTHER" id="PTHR11003:SF150">
    <property type="entry name" value="PROTEIN CBG08159"/>
    <property type="match status" value="1"/>
</dbReference>
<evidence type="ECO:0000313" key="11">
    <source>
        <dbReference type="Proteomes" id="UP000053660"/>
    </source>
</evidence>
<keyword evidence="2" id="KW-0813">Transport</keyword>
<gene>
    <name evidence="10" type="ORF">OESDEN_02445</name>
</gene>
<evidence type="ECO:0000256" key="1">
    <source>
        <dbReference type="ARBA" id="ARBA00004141"/>
    </source>
</evidence>
<feature type="transmembrane region" description="Helical" evidence="8">
    <location>
        <begin position="286"/>
        <end position="304"/>
    </location>
</feature>
<dbReference type="InterPro" id="IPR003280">
    <property type="entry name" value="2pore_dom_K_chnl"/>
</dbReference>
<keyword evidence="7" id="KW-0407">Ion channel</keyword>
<evidence type="ECO:0000259" key="9">
    <source>
        <dbReference type="Pfam" id="PF07885"/>
    </source>
</evidence>
<dbReference type="PANTHER" id="PTHR11003">
    <property type="entry name" value="POTASSIUM CHANNEL, SUBFAMILY K"/>
    <property type="match status" value="1"/>
</dbReference>
<evidence type="ECO:0000256" key="8">
    <source>
        <dbReference type="SAM" id="Phobius"/>
    </source>
</evidence>
<keyword evidence="6 8" id="KW-0472">Membrane</keyword>
<feature type="domain" description="Potassium channel" evidence="9">
    <location>
        <begin position="170"/>
        <end position="227"/>
    </location>
</feature>
<feature type="transmembrane region" description="Helical" evidence="8">
    <location>
        <begin position="18"/>
        <end position="41"/>
    </location>
</feature>
<accession>A0A0B1TNC4</accession>
<proteinExistence type="predicted"/>
<dbReference type="InterPro" id="IPR013099">
    <property type="entry name" value="K_chnl_dom"/>
</dbReference>
<feature type="transmembrane region" description="Helical" evidence="8">
    <location>
        <begin position="234"/>
        <end position="253"/>
    </location>
</feature>
<name>A0A0B1TNC4_OESDE</name>
<feature type="transmembrane region" description="Helical" evidence="8">
    <location>
        <begin position="202"/>
        <end position="222"/>
    </location>
</feature>
<evidence type="ECO:0000256" key="7">
    <source>
        <dbReference type="ARBA" id="ARBA00023303"/>
    </source>
</evidence>
<dbReference type="Proteomes" id="UP000053660">
    <property type="component" value="Unassembled WGS sequence"/>
</dbReference>
<evidence type="ECO:0000313" key="10">
    <source>
        <dbReference type="EMBL" id="KHJ97581.1"/>
    </source>
</evidence>
<keyword evidence="4 8" id="KW-1133">Transmembrane helix</keyword>
<dbReference type="OrthoDB" id="297496at2759"/>
<comment type="subcellular location">
    <subcellularLocation>
        <location evidence="1">Membrane</location>
        <topology evidence="1">Multi-pass membrane protein</topology>
    </subcellularLocation>
</comment>
<dbReference type="Pfam" id="PF07885">
    <property type="entry name" value="Ion_trans_2"/>
    <property type="match status" value="1"/>
</dbReference>
<evidence type="ECO:0000256" key="5">
    <source>
        <dbReference type="ARBA" id="ARBA00023065"/>
    </source>
</evidence>
<dbReference type="GO" id="GO:0030322">
    <property type="term" value="P:stabilization of membrane potential"/>
    <property type="evidence" value="ECO:0007669"/>
    <property type="project" value="TreeGrafter"/>
</dbReference>
<dbReference type="GO" id="GO:0005886">
    <property type="term" value="C:plasma membrane"/>
    <property type="evidence" value="ECO:0007669"/>
    <property type="project" value="TreeGrafter"/>
</dbReference>
<protein>
    <recommendedName>
        <fullName evidence="9">Potassium channel domain-containing protein</fullName>
    </recommendedName>
</protein>
<keyword evidence="3 8" id="KW-0812">Transmembrane</keyword>
<dbReference type="GO" id="GO:0015271">
    <property type="term" value="F:outward rectifier potassium channel activity"/>
    <property type="evidence" value="ECO:0007669"/>
    <property type="project" value="TreeGrafter"/>
</dbReference>
<dbReference type="SUPFAM" id="SSF81324">
    <property type="entry name" value="Voltage-gated potassium channels"/>
    <property type="match status" value="1"/>
</dbReference>
<reference evidence="10 11" key="1">
    <citation type="submission" date="2014-03" db="EMBL/GenBank/DDBJ databases">
        <title>Draft genome of the hookworm Oesophagostomum dentatum.</title>
        <authorList>
            <person name="Mitreva M."/>
        </authorList>
    </citation>
    <scope>NUCLEOTIDE SEQUENCE [LARGE SCALE GENOMIC DNA]</scope>
    <source>
        <strain evidence="10 11">OD-Hann</strain>
    </source>
</reference>
<evidence type="ECO:0000256" key="4">
    <source>
        <dbReference type="ARBA" id="ARBA00022989"/>
    </source>
</evidence>
<evidence type="ECO:0000256" key="6">
    <source>
        <dbReference type="ARBA" id="ARBA00023136"/>
    </source>
</evidence>
<evidence type="ECO:0000256" key="3">
    <source>
        <dbReference type="ARBA" id="ARBA00022692"/>
    </source>
</evidence>
<dbReference type="AlphaFoldDB" id="A0A0B1TNC4"/>
<dbReference type="Gene3D" id="1.10.287.70">
    <property type="match status" value="1"/>
</dbReference>
<sequence>MSTTELSPRFQLALRRSLFFGICLFFWLAIGTLTFSVLSVVGQRRTDVAGLVKLDAKRTELLNVLWAETISKSEADWAEMANQKLELYEKALLNYIGYHDDSDDRSFMESLRKSFSLVTTIDAKRTELLNVLWAETISKSEADWAEMANQKLELYEKALLNYIGYHDDSDDRSFMESLRKSFSLVTTIGPMDIDNLTTAGKIFAVVYTIIGVPLCLLLLTQCGRMITSLWEGRALAIPAICFIFFSAVVYDIIEDGTDDVPFFDAIFSIFLQYSSIGEEDSEFHGIFPYLITIAGLALMNSFYVHMEHEIERSIHNFEFTFSKIFSKFERWMSEGKGSMNSNRIEEEDEEESDY</sequence>
<keyword evidence="5" id="KW-0406">Ion transport</keyword>
<keyword evidence="11" id="KW-1185">Reference proteome</keyword>
<dbReference type="GO" id="GO:0022841">
    <property type="term" value="F:potassium ion leak channel activity"/>
    <property type="evidence" value="ECO:0007669"/>
    <property type="project" value="TreeGrafter"/>
</dbReference>